<reference evidence="6 7" key="1">
    <citation type="journal article" date="2011" name="Appl. Environ. Microbiol.">
        <title>Methanogenic archaea isolated from Taiwan's Chelungpu fault.</title>
        <authorList>
            <person name="Wu S.Y."/>
            <person name="Lai M.C."/>
        </authorList>
    </citation>
    <scope>NUCLEOTIDE SEQUENCE [LARGE SCALE GENOMIC DNA]</scope>
    <source>
        <strain evidence="6 7">St545Mb</strain>
    </source>
</reference>
<keyword evidence="3" id="KW-0547">Nucleotide-binding</keyword>
<comment type="similarity">
    <text evidence="1">Belongs to the ABC transporter superfamily.</text>
</comment>
<keyword evidence="7" id="KW-1185">Reference proteome</keyword>
<evidence type="ECO:0000313" key="7">
    <source>
        <dbReference type="Proteomes" id="UP001206983"/>
    </source>
</evidence>
<feature type="domain" description="ABC transporter" evidence="5">
    <location>
        <begin position="1"/>
        <end position="218"/>
    </location>
</feature>
<dbReference type="InterPro" id="IPR003593">
    <property type="entry name" value="AAA+_ATPase"/>
</dbReference>
<evidence type="ECO:0000256" key="1">
    <source>
        <dbReference type="ARBA" id="ARBA00005417"/>
    </source>
</evidence>
<dbReference type="GO" id="GO:0016887">
    <property type="term" value="F:ATP hydrolysis activity"/>
    <property type="evidence" value="ECO:0007669"/>
    <property type="project" value="InterPro"/>
</dbReference>
<dbReference type="PANTHER" id="PTHR42711">
    <property type="entry name" value="ABC TRANSPORTER ATP-BINDING PROTEIN"/>
    <property type="match status" value="1"/>
</dbReference>
<dbReference type="InterPro" id="IPR027417">
    <property type="entry name" value="P-loop_NTPase"/>
</dbReference>
<dbReference type="AlphaFoldDB" id="A0AAE3HCR6"/>
<dbReference type="Gene3D" id="3.40.50.300">
    <property type="entry name" value="P-loop containing nucleotide triphosphate hydrolases"/>
    <property type="match status" value="1"/>
</dbReference>
<gene>
    <name evidence="6" type="ORF">PV02_11960</name>
</gene>
<organism evidence="6 7">
    <name type="scientific">Methanolobus chelungpuianus</name>
    <dbReference type="NCBI Taxonomy" id="502115"/>
    <lineage>
        <taxon>Archaea</taxon>
        <taxon>Methanobacteriati</taxon>
        <taxon>Methanobacteriota</taxon>
        <taxon>Stenosarchaea group</taxon>
        <taxon>Methanomicrobia</taxon>
        <taxon>Methanosarcinales</taxon>
        <taxon>Methanosarcinaceae</taxon>
        <taxon>Methanolobus</taxon>
    </lineage>
</organism>
<dbReference type="SUPFAM" id="SSF52540">
    <property type="entry name" value="P-loop containing nucleoside triphosphate hydrolases"/>
    <property type="match status" value="1"/>
</dbReference>
<evidence type="ECO:0000256" key="4">
    <source>
        <dbReference type="ARBA" id="ARBA00022840"/>
    </source>
</evidence>
<dbReference type="PANTHER" id="PTHR42711:SF5">
    <property type="entry name" value="ABC TRANSPORTER ATP-BINDING PROTEIN NATA"/>
    <property type="match status" value="1"/>
</dbReference>
<dbReference type="Proteomes" id="UP001206983">
    <property type="component" value="Unassembled WGS sequence"/>
</dbReference>
<dbReference type="EMBL" id="JTEO01000010">
    <property type="protein sequence ID" value="MCQ6963805.1"/>
    <property type="molecule type" value="Genomic_DNA"/>
</dbReference>
<keyword evidence="2" id="KW-0813">Transport</keyword>
<dbReference type="GO" id="GO:0005524">
    <property type="term" value="F:ATP binding"/>
    <property type="evidence" value="ECO:0007669"/>
    <property type="project" value="UniProtKB-KW"/>
</dbReference>
<sequence length="232" mass="25792">MALKSIDLEVKRGQSVVIFGPNGAGKTTFLKILSTVMMPTGGTVIMDGIDIKKKPAEVRRMIGVISHESYLYDELTARENLRFFGRMYGLAKGELEERTDELLANVDLLKRGDDRVGSFSRGMKQRLSIARALMHKPSVLLMDEPYTGLDQKAAETFESVMGRLDTDQVTKVMVSHNIERALQLSDRAIIMDNGKIVHDSPSTVFSGTEDFRHTYMSLVCGDTDAEGITNLQ</sequence>
<evidence type="ECO:0000256" key="2">
    <source>
        <dbReference type="ARBA" id="ARBA00022448"/>
    </source>
</evidence>
<evidence type="ECO:0000313" key="6">
    <source>
        <dbReference type="EMBL" id="MCQ6963805.1"/>
    </source>
</evidence>
<dbReference type="PROSITE" id="PS50893">
    <property type="entry name" value="ABC_TRANSPORTER_2"/>
    <property type="match status" value="1"/>
</dbReference>
<comment type="caution">
    <text evidence="6">The sequence shown here is derived from an EMBL/GenBank/DDBJ whole genome shotgun (WGS) entry which is preliminary data.</text>
</comment>
<protein>
    <submittedName>
        <fullName evidence="6">Sodium ABC transporter ATP-binding protein</fullName>
    </submittedName>
</protein>
<dbReference type="InterPro" id="IPR050763">
    <property type="entry name" value="ABC_transporter_ATP-binding"/>
</dbReference>
<evidence type="ECO:0000256" key="3">
    <source>
        <dbReference type="ARBA" id="ARBA00022741"/>
    </source>
</evidence>
<proteinExistence type="inferred from homology"/>
<evidence type="ECO:0000259" key="5">
    <source>
        <dbReference type="PROSITE" id="PS50893"/>
    </source>
</evidence>
<dbReference type="Pfam" id="PF00005">
    <property type="entry name" value="ABC_tran"/>
    <property type="match status" value="1"/>
</dbReference>
<accession>A0AAE3HCR6</accession>
<keyword evidence="4 6" id="KW-0067">ATP-binding</keyword>
<dbReference type="SMART" id="SM00382">
    <property type="entry name" value="AAA"/>
    <property type="match status" value="1"/>
</dbReference>
<name>A0AAE3HCR6_9EURY</name>
<dbReference type="InterPro" id="IPR003439">
    <property type="entry name" value="ABC_transporter-like_ATP-bd"/>
</dbReference>